<keyword evidence="3" id="KW-0813">Transport</keyword>
<feature type="transmembrane region" description="Helical" evidence="8">
    <location>
        <begin position="76"/>
        <end position="97"/>
    </location>
</feature>
<protein>
    <submittedName>
        <fullName evidence="9">FecCD family ABC transporter permease</fullName>
    </submittedName>
</protein>
<keyword evidence="4" id="KW-1003">Cell membrane</keyword>
<evidence type="ECO:0000313" key="9">
    <source>
        <dbReference type="EMBL" id="MFD1187450.1"/>
    </source>
</evidence>
<dbReference type="CDD" id="cd06550">
    <property type="entry name" value="TM_ABC_iron-siderophores_like"/>
    <property type="match status" value="1"/>
</dbReference>
<comment type="similarity">
    <text evidence="2">Belongs to the binding-protein-dependent transport system permease family. FecCD subfamily.</text>
</comment>
<evidence type="ECO:0000256" key="5">
    <source>
        <dbReference type="ARBA" id="ARBA00022692"/>
    </source>
</evidence>
<evidence type="ECO:0000256" key="3">
    <source>
        <dbReference type="ARBA" id="ARBA00022448"/>
    </source>
</evidence>
<organism evidence="9 10">
    <name type="scientific">Pontibacter rugosus</name>
    <dbReference type="NCBI Taxonomy" id="1745966"/>
    <lineage>
        <taxon>Bacteria</taxon>
        <taxon>Pseudomonadati</taxon>
        <taxon>Bacteroidota</taxon>
        <taxon>Cytophagia</taxon>
        <taxon>Cytophagales</taxon>
        <taxon>Hymenobacteraceae</taxon>
        <taxon>Pontibacter</taxon>
    </lineage>
</organism>
<accession>A0ABW3SSZ3</accession>
<dbReference type="RefSeq" id="WP_377528982.1">
    <property type="nucleotide sequence ID" value="NZ_JBHTLD010000142.1"/>
</dbReference>
<evidence type="ECO:0000256" key="8">
    <source>
        <dbReference type="SAM" id="Phobius"/>
    </source>
</evidence>
<dbReference type="PANTHER" id="PTHR30472:SF25">
    <property type="entry name" value="ABC TRANSPORTER PERMEASE PROTEIN MJ0876-RELATED"/>
    <property type="match status" value="1"/>
</dbReference>
<keyword evidence="10" id="KW-1185">Reference proteome</keyword>
<dbReference type="Pfam" id="PF01032">
    <property type="entry name" value="FecCD"/>
    <property type="match status" value="1"/>
</dbReference>
<comment type="caution">
    <text evidence="9">The sequence shown here is derived from an EMBL/GenBank/DDBJ whole genome shotgun (WGS) entry which is preliminary data.</text>
</comment>
<evidence type="ECO:0000256" key="1">
    <source>
        <dbReference type="ARBA" id="ARBA00004651"/>
    </source>
</evidence>
<gene>
    <name evidence="9" type="ORF">ACFQ2O_14625</name>
</gene>
<evidence type="ECO:0000256" key="6">
    <source>
        <dbReference type="ARBA" id="ARBA00022989"/>
    </source>
</evidence>
<proteinExistence type="inferred from homology"/>
<evidence type="ECO:0000256" key="2">
    <source>
        <dbReference type="ARBA" id="ARBA00007935"/>
    </source>
</evidence>
<feature type="transmembrane region" description="Helical" evidence="8">
    <location>
        <begin position="300"/>
        <end position="323"/>
    </location>
</feature>
<keyword evidence="6 8" id="KW-1133">Transmembrane helix</keyword>
<dbReference type="InterPro" id="IPR037294">
    <property type="entry name" value="ABC_BtuC-like"/>
</dbReference>
<evidence type="ECO:0000313" key="10">
    <source>
        <dbReference type="Proteomes" id="UP001597094"/>
    </source>
</evidence>
<keyword evidence="7 8" id="KW-0472">Membrane</keyword>
<name>A0ABW3SSZ3_9BACT</name>
<feature type="transmembrane region" description="Helical" evidence="8">
    <location>
        <begin position="138"/>
        <end position="158"/>
    </location>
</feature>
<dbReference type="Gene3D" id="1.10.3470.10">
    <property type="entry name" value="ABC transporter involved in vitamin B12 uptake, BtuC"/>
    <property type="match status" value="1"/>
</dbReference>
<feature type="transmembrane region" description="Helical" evidence="8">
    <location>
        <begin position="213"/>
        <end position="233"/>
    </location>
</feature>
<dbReference type="EMBL" id="JBHTLD010000142">
    <property type="protein sequence ID" value="MFD1187450.1"/>
    <property type="molecule type" value="Genomic_DNA"/>
</dbReference>
<sequence>MLVSIHSRGADSRTWFILAGLSLLLLAVLLVSLWVGAVAISGAEALRILWHQLGGAAEGFTLQQERVLLYIRLPRLVLAMVVGAALAVAGASLQGLFRNPLVEPSLIGVSSGSALFAVVAIVFGSALSGFWAVLAGPYLLPVCAFTGGLIATLTAYSLGHRSGKIDITVLILSGIAINALAGALIGLVICYADDTALRSFTFWSMGDLGGASWQGISLALPMMLLPTLGLTLLGSKLNALSLGEAEAYHLGVNVEQVKYLIILLSSMAVGAAVSLTGTIGFIGLVVPHILRMAFGPDHHVVLPGSMLAGAIVLLLADLFARTVAAPSEIPIGIVTALLGAPVFIWLLLSAKKKHII</sequence>
<dbReference type="Proteomes" id="UP001597094">
    <property type="component" value="Unassembled WGS sequence"/>
</dbReference>
<evidence type="ECO:0000256" key="7">
    <source>
        <dbReference type="ARBA" id="ARBA00023136"/>
    </source>
</evidence>
<feature type="transmembrane region" description="Helical" evidence="8">
    <location>
        <begin position="259"/>
        <end position="288"/>
    </location>
</feature>
<dbReference type="SUPFAM" id="SSF81345">
    <property type="entry name" value="ABC transporter involved in vitamin B12 uptake, BtuC"/>
    <property type="match status" value="1"/>
</dbReference>
<reference evidence="10" key="1">
    <citation type="journal article" date="2019" name="Int. J. Syst. Evol. Microbiol.">
        <title>The Global Catalogue of Microorganisms (GCM) 10K type strain sequencing project: providing services to taxonomists for standard genome sequencing and annotation.</title>
        <authorList>
            <consortium name="The Broad Institute Genomics Platform"/>
            <consortium name="The Broad Institute Genome Sequencing Center for Infectious Disease"/>
            <person name="Wu L."/>
            <person name="Ma J."/>
        </authorList>
    </citation>
    <scope>NUCLEOTIDE SEQUENCE [LARGE SCALE GENOMIC DNA]</scope>
    <source>
        <strain evidence="10">JCM 31319</strain>
    </source>
</reference>
<evidence type="ECO:0000256" key="4">
    <source>
        <dbReference type="ARBA" id="ARBA00022475"/>
    </source>
</evidence>
<dbReference type="InterPro" id="IPR000522">
    <property type="entry name" value="ABC_transptr_permease_BtuC"/>
</dbReference>
<feature type="transmembrane region" description="Helical" evidence="8">
    <location>
        <begin position="170"/>
        <end position="192"/>
    </location>
</feature>
<dbReference type="PANTHER" id="PTHR30472">
    <property type="entry name" value="FERRIC ENTEROBACTIN TRANSPORT SYSTEM PERMEASE PROTEIN"/>
    <property type="match status" value="1"/>
</dbReference>
<feature type="transmembrane region" description="Helical" evidence="8">
    <location>
        <begin position="15"/>
        <end position="40"/>
    </location>
</feature>
<comment type="subcellular location">
    <subcellularLocation>
        <location evidence="1">Cell membrane</location>
        <topology evidence="1">Multi-pass membrane protein</topology>
    </subcellularLocation>
</comment>
<keyword evidence="5 8" id="KW-0812">Transmembrane</keyword>
<feature type="transmembrane region" description="Helical" evidence="8">
    <location>
        <begin position="109"/>
        <end position="131"/>
    </location>
</feature>
<feature type="transmembrane region" description="Helical" evidence="8">
    <location>
        <begin position="329"/>
        <end position="348"/>
    </location>
</feature>